<evidence type="ECO:0000313" key="9">
    <source>
        <dbReference type="Proteomes" id="UP000434044"/>
    </source>
</evidence>
<feature type="modified residue" description="FMN phosphoryl threonine" evidence="6">
    <location>
        <position position="177"/>
    </location>
</feature>
<keyword evidence="6" id="KW-0812">Transmembrane</keyword>
<proteinExistence type="inferred from homology"/>
<name>A0A6N8EJP1_9GAMM</name>
<comment type="function">
    <text evidence="6">Part of a membrane-bound complex that couples electron transfer with translocation of ions across the membrane.</text>
</comment>
<evidence type="ECO:0000313" key="8">
    <source>
        <dbReference type="EMBL" id="MTW22956.1"/>
    </source>
</evidence>
<comment type="subunit">
    <text evidence="6">The complex is composed of six subunits: RnfA, RnfB, RnfC, RnfD, RnfE and RnfG.</text>
</comment>
<comment type="subcellular location">
    <subcellularLocation>
        <location evidence="6">Cell inner membrane</location>
        <topology evidence="6">Single-pass membrane protein</topology>
    </subcellularLocation>
</comment>
<evidence type="ECO:0000256" key="6">
    <source>
        <dbReference type="HAMAP-Rule" id="MF_00479"/>
    </source>
</evidence>
<sequence>MTKAKSILLSGSVLGAFAIGGVTLVAVTQGSVGERIADNQYQAMKRKLDTILPAAQVNNDPLQDHIQVSASELLGAESTQVYRARQDQSPVALVLEPVVPDGYAGPIKLLVSVLHDGTLGGVRVVSHHETPGLGDKIEEAKSDWVLDFTGKSLTNPPLEKWGVKRDGGEFDQFTGATITPRSIVNAVRDTLLYVQQQGETLYEPLDVDTTAPASATGGQG</sequence>
<evidence type="ECO:0000256" key="5">
    <source>
        <dbReference type="ARBA" id="ARBA00022982"/>
    </source>
</evidence>
<keyword evidence="5 6" id="KW-0249">Electron transport</keyword>
<dbReference type="Proteomes" id="UP000434044">
    <property type="component" value="Unassembled WGS sequence"/>
</dbReference>
<comment type="similarity">
    <text evidence="6">Belongs to the RnfG family.</text>
</comment>
<gene>
    <name evidence="8" type="primary">rsxG</name>
    <name evidence="6" type="synonym">rnfG</name>
    <name evidence="8" type="ORF">GJ668_18035</name>
</gene>
<keyword evidence="1 6" id="KW-0813">Transport</keyword>
<dbReference type="InterPro" id="IPR007329">
    <property type="entry name" value="FMN-bd"/>
</dbReference>
<dbReference type="NCBIfam" id="NF002519">
    <property type="entry name" value="PRK01908.1"/>
    <property type="match status" value="1"/>
</dbReference>
<keyword evidence="9" id="KW-1185">Reference proteome</keyword>
<dbReference type="GO" id="GO:0010181">
    <property type="term" value="F:FMN binding"/>
    <property type="evidence" value="ECO:0007669"/>
    <property type="project" value="InterPro"/>
</dbReference>
<keyword evidence="6" id="KW-1278">Translocase</keyword>
<dbReference type="InterPro" id="IPR010209">
    <property type="entry name" value="Ion_transpt_RnfG/RsxG"/>
</dbReference>
<keyword evidence="6" id="KW-1133">Transmembrane helix</keyword>
<keyword evidence="4 6" id="KW-0288">FMN</keyword>
<evidence type="ECO:0000256" key="1">
    <source>
        <dbReference type="ARBA" id="ARBA00022448"/>
    </source>
</evidence>
<keyword evidence="6" id="KW-1003">Cell membrane</keyword>
<reference evidence="8 9" key="1">
    <citation type="submission" date="2019-11" db="EMBL/GenBank/DDBJ databases">
        <title>Whole-genome sequence of the anaerobic purple sulfur bacterium Allochromatium palmeri DSM 15591.</title>
        <authorList>
            <person name="Kyndt J.A."/>
            <person name="Meyer T.E."/>
        </authorList>
    </citation>
    <scope>NUCLEOTIDE SEQUENCE [LARGE SCALE GENOMIC DNA]</scope>
    <source>
        <strain evidence="8 9">DSM 15591</strain>
    </source>
</reference>
<dbReference type="EMBL" id="WNKT01000060">
    <property type="protein sequence ID" value="MTW22956.1"/>
    <property type="molecule type" value="Genomic_DNA"/>
</dbReference>
<dbReference type="PIRSF" id="PIRSF006091">
    <property type="entry name" value="E_trnsport_RnfG"/>
    <property type="match status" value="1"/>
</dbReference>
<dbReference type="GO" id="GO:0005886">
    <property type="term" value="C:plasma membrane"/>
    <property type="evidence" value="ECO:0007669"/>
    <property type="project" value="UniProtKB-SubCell"/>
</dbReference>
<protein>
    <recommendedName>
        <fullName evidence="6">Ion-translocating oxidoreductase complex subunit G</fullName>
        <ecNumber evidence="6">7.-.-.-</ecNumber>
    </recommendedName>
    <alternativeName>
        <fullName evidence="6">Rnf electron transport complex subunit G</fullName>
    </alternativeName>
</protein>
<keyword evidence="2 6" id="KW-0597">Phosphoprotein</keyword>
<accession>A0A6N8EJP1</accession>
<dbReference type="Pfam" id="PF04205">
    <property type="entry name" value="FMN_bind"/>
    <property type="match status" value="1"/>
</dbReference>
<keyword evidence="6" id="KW-0997">Cell inner membrane</keyword>
<keyword evidence="3 6" id="KW-0285">Flavoprotein</keyword>
<dbReference type="EC" id="7.-.-.-" evidence="6"/>
<evidence type="ECO:0000259" key="7">
    <source>
        <dbReference type="SMART" id="SM00900"/>
    </source>
</evidence>
<keyword evidence="6" id="KW-0472">Membrane</keyword>
<dbReference type="NCBIfam" id="TIGR01947">
    <property type="entry name" value="rnfG"/>
    <property type="match status" value="1"/>
</dbReference>
<comment type="caution">
    <text evidence="8">The sequence shown here is derived from an EMBL/GenBank/DDBJ whole genome shotgun (WGS) entry which is preliminary data.</text>
</comment>
<evidence type="ECO:0000256" key="4">
    <source>
        <dbReference type="ARBA" id="ARBA00022643"/>
    </source>
</evidence>
<dbReference type="GO" id="GO:0022900">
    <property type="term" value="P:electron transport chain"/>
    <property type="evidence" value="ECO:0007669"/>
    <property type="project" value="UniProtKB-UniRule"/>
</dbReference>
<dbReference type="PANTHER" id="PTHR36118:SF1">
    <property type="entry name" value="ION-TRANSLOCATING OXIDOREDUCTASE COMPLEX SUBUNIT G"/>
    <property type="match status" value="1"/>
</dbReference>
<comment type="cofactor">
    <cofactor evidence="6">
        <name>FMN</name>
        <dbReference type="ChEBI" id="CHEBI:58210"/>
    </cofactor>
</comment>
<organism evidence="8 9">
    <name type="scientific">Allochromatium palmeri</name>
    <dbReference type="NCBI Taxonomy" id="231048"/>
    <lineage>
        <taxon>Bacteria</taxon>
        <taxon>Pseudomonadati</taxon>
        <taxon>Pseudomonadota</taxon>
        <taxon>Gammaproteobacteria</taxon>
        <taxon>Chromatiales</taxon>
        <taxon>Chromatiaceae</taxon>
        <taxon>Allochromatium</taxon>
    </lineage>
</organism>
<dbReference type="PANTHER" id="PTHR36118">
    <property type="entry name" value="ION-TRANSLOCATING OXIDOREDUCTASE COMPLEX SUBUNIT G"/>
    <property type="match status" value="1"/>
</dbReference>
<feature type="domain" description="FMN-binding" evidence="7">
    <location>
        <begin position="102"/>
        <end position="194"/>
    </location>
</feature>
<evidence type="ECO:0000256" key="3">
    <source>
        <dbReference type="ARBA" id="ARBA00022630"/>
    </source>
</evidence>
<dbReference type="HAMAP" id="MF_00479">
    <property type="entry name" value="RsxG_RnfG"/>
    <property type="match status" value="1"/>
</dbReference>
<evidence type="ECO:0000256" key="2">
    <source>
        <dbReference type="ARBA" id="ARBA00022553"/>
    </source>
</evidence>
<dbReference type="GO" id="GO:0009055">
    <property type="term" value="F:electron transfer activity"/>
    <property type="evidence" value="ECO:0007669"/>
    <property type="project" value="InterPro"/>
</dbReference>
<dbReference type="AlphaFoldDB" id="A0A6N8EJP1"/>
<dbReference type="SMART" id="SM00900">
    <property type="entry name" value="FMN_bind"/>
    <property type="match status" value="1"/>
</dbReference>